<evidence type="ECO:0000313" key="7">
    <source>
        <dbReference type="EMBL" id="MBC9785302.1"/>
    </source>
</evidence>
<dbReference type="SUPFAM" id="SSF53335">
    <property type="entry name" value="S-adenosyl-L-methionine-dependent methyltransferases"/>
    <property type="match status" value="1"/>
</dbReference>
<protein>
    <recommendedName>
        <fullName evidence="2">protein-glutamate O-methyltransferase</fullName>
        <ecNumber evidence="2">2.1.1.80</ecNumber>
    </recommendedName>
</protein>
<proteinExistence type="predicted"/>
<dbReference type="Pfam" id="PF01739">
    <property type="entry name" value="CheR"/>
    <property type="match status" value="1"/>
</dbReference>
<gene>
    <name evidence="7" type="ORF">H1S01_12360</name>
</gene>
<dbReference type="InterPro" id="IPR029063">
    <property type="entry name" value="SAM-dependent_MTases_sf"/>
</dbReference>
<dbReference type="PROSITE" id="PS50123">
    <property type="entry name" value="CHER"/>
    <property type="match status" value="1"/>
</dbReference>
<dbReference type="Gene3D" id="1.10.155.10">
    <property type="entry name" value="Chemotaxis receptor methyltransferase CheR, N-terminal domain"/>
    <property type="match status" value="1"/>
</dbReference>
<dbReference type="Pfam" id="PF03705">
    <property type="entry name" value="CheR_N"/>
    <property type="match status" value="1"/>
</dbReference>
<dbReference type="InterPro" id="IPR050903">
    <property type="entry name" value="Bact_Chemotaxis_MeTrfase"/>
</dbReference>
<evidence type="ECO:0000313" key="8">
    <source>
        <dbReference type="Proteomes" id="UP000617402"/>
    </source>
</evidence>
<dbReference type="InterPro" id="IPR026024">
    <property type="entry name" value="Chemotaxis_MeTrfase_CheR"/>
</dbReference>
<keyword evidence="3" id="KW-0489">Methyltransferase</keyword>
<dbReference type="CDD" id="cd02440">
    <property type="entry name" value="AdoMet_MTases"/>
    <property type="match status" value="1"/>
</dbReference>
<sequence length="275" mass="32761">MTLTAELYGRYVELIYKKTGMWFENHKLYYVEKRLSERMEELNMTCYRDYYQFLKFSNDPAEMELLINRITVNETYFFRDFPQLAGFAEAVLPLMVREKLASGEKKLKIWSAGCSTGEEPYTLAIILLEMLPEPNEWKIEIQATDINTRVLAAARRGYYNSRSVKDVPPEYLERYFTRRLDMYLLNLNVRSMVNFKYLNLMDQKEMKDQVGFDFIFCRNVLIYFSNESRLKVLESYYRSLRSGGYVYLGHSESVGRITEAFKMRRIDGNIVYYKP</sequence>
<dbReference type="EC" id="2.1.1.80" evidence="2"/>
<dbReference type="SUPFAM" id="SSF47757">
    <property type="entry name" value="Chemotaxis receptor methyltransferase CheR, N-terminal domain"/>
    <property type="match status" value="1"/>
</dbReference>
<evidence type="ECO:0000256" key="4">
    <source>
        <dbReference type="ARBA" id="ARBA00022679"/>
    </source>
</evidence>
<keyword evidence="8" id="KW-1185">Reference proteome</keyword>
<evidence type="ECO:0000256" key="3">
    <source>
        <dbReference type="ARBA" id="ARBA00022603"/>
    </source>
</evidence>
<dbReference type="RefSeq" id="WP_155476538.1">
    <property type="nucleotide sequence ID" value="NZ_JACVHF010000012.1"/>
</dbReference>
<dbReference type="PANTHER" id="PTHR24422:SF10">
    <property type="entry name" value="CHEMOTAXIS PROTEIN METHYLTRANSFERASE 2"/>
    <property type="match status" value="1"/>
</dbReference>
<evidence type="ECO:0000256" key="1">
    <source>
        <dbReference type="ARBA" id="ARBA00001541"/>
    </source>
</evidence>
<dbReference type="InterPro" id="IPR022642">
    <property type="entry name" value="CheR_C"/>
</dbReference>
<comment type="catalytic activity">
    <reaction evidence="1">
        <text>L-glutamyl-[protein] + S-adenosyl-L-methionine = [protein]-L-glutamate 5-O-methyl ester + S-adenosyl-L-homocysteine</text>
        <dbReference type="Rhea" id="RHEA:24452"/>
        <dbReference type="Rhea" id="RHEA-COMP:10208"/>
        <dbReference type="Rhea" id="RHEA-COMP:10311"/>
        <dbReference type="ChEBI" id="CHEBI:29973"/>
        <dbReference type="ChEBI" id="CHEBI:57856"/>
        <dbReference type="ChEBI" id="CHEBI:59789"/>
        <dbReference type="ChEBI" id="CHEBI:82795"/>
        <dbReference type="EC" id="2.1.1.80"/>
    </reaction>
</comment>
<dbReference type="InterPro" id="IPR022641">
    <property type="entry name" value="CheR_N"/>
</dbReference>
<dbReference type="SMART" id="SM00138">
    <property type="entry name" value="MeTrc"/>
    <property type="match status" value="1"/>
</dbReference>
<dbReference type="PRINTS" id="PR00996">
    <property type="entry name" value="CHERMTFRASE"/>
</dbReference>
<reference evidence="7 8" key="1">
    <citation type="submission" date="2020-07" db="EMBL/GenBank/DDBJ databases">
        <title>Draft whole-genome sequence of Heliobacterium chlorum DSM 3682, type strain.</title>
        <authorList>
            <person name="Kyndt J.A."/>
            <person name="Meyer T.E."/>
            <person name="Imhoff J.F."/>
        </authorList>
    </citation>
    <scope>NUCLEOTIDE SEQUENCE [LARGE SCALE GENOMIC DNA]</scope>
    <source>
        <strain evidence="7 8">DSM 3682</strain>
    </source>
</reference>
<evidence type="ECO:0000256" key="5">
    <source>
        <dbReference type="ARBA" id="ARBA00022691"/>
    </source>
</evidence>
<accession>A0ABR7T5E3</accession>
<evidence type="ECO:0000259" key="6">
    <source>
        <dbReference type="PROSITE" id="PS50123"/>
    </source>
</evidence>
<dbReference type="PANTHER" id="PTHR24422">
    <property type="entry name" value="CHEMOTAXIS PROTEIN METHYLTRANSFERASE"/>
    <property type="match status" value="1"/>
</dbReference>
<name>A0ABR7T5E3_HELCL</name>
<organism evidence="7 8">
    <name type="scientific">Heliobacterium chlorum</name>
    <dbReference type="NCBI Taxonomy" id="2698"/>
    <lineage>
        <taxon>Bacteria</taxon>
        <taxon>Bacillati</taxon>
        <taxon>Bacillota</taxon>
        <taxon>Clostridia</taxon>
        <taxon>Eubacteriales</taxon>
        <taxon>Heliobacteriaceae</taxon>
        <taxon>Heliobacterium</taxon>
    </lineage>
</organism>
<feature type="domain" description="CheR-type methyltransferase" evidence="6">
    <location>
        <begin position="1"/>
        <end position="275"/>
    </location>
</feature>
<dbReference type="InterPro" id="IPR036804">
    <property type="entry name" value="CheR_N_sf"/>
</dbReference>
<dbReference type="PIRSF" id="PIRSF000410">
    <property type="entry name" value="CheR"/>
    <property type="match status" value="1"/>
</dbReference>
<dbReference type="EMBL" id="JACVHF010000012">
    <property type="protein sequence ID" value="MBC9785302.1"/>
    <property type="molecule type" value="Genomic_DNA"/>
</dbReference>
<keyword evidence="4" id="KW-0808">Transferase</keyword>
<dbReference type="InterPro" id="IPR000780">
    <property type="entry name" value="CheR_MeTrfase"/>
</dbReference>
<comment type="caution">
    <text evidence="7">The sequence shown here is derived from an EMBL/GenBank/DDBJ whole genome shotgun (WGS) entry which is preliminary data.</text>
</comment>
<dbReference type="Proteomes" id="UP000617402">
    <property type="component" value="Unassembled WGS sequence"/>
</dbReference>
<keyword evidence="5" id="KW-0949">S-adenosyl-L-methionine</keyword>
<dbReference type="Gene3D" id="3.40.50.150">
    <property type="entry name" value="Vaccinia Virus protein VP39"/>
    <property type="match status" value="1"/>
</dbReference>
<evidence type="ECO:0000256" key="2">
    <source>
        <dbReference type="ARBA" id="ARBA00012534"/>
    </source>
</evidence>